<gene>
    <name evidence="2" type="ORF">Tci_925050</name>
</gene>
<sequence>THNTRYTSPALTHKVFANMRRVGKGFSGVETPLFDSMLLQPQPQAKEGIEIPIAPASPSTTSAPSPTDLQDPTPTPHATPP</sequence>
<proteinExistence type="predicted"/>
<feature type="compositionally biased region" description="Low complexity" evidence="1">
    <location>
        <begin position="54"/>
        <end position="67"/>
    </location>
</feature>
<feature type="region of interest" description="Disordered" evidence="1">
    <location>
        <begin position="44"/>
        <end position="81"/>
    </location>
</feature>
<feature type="non-terminal residue" evidence="2">
    <location>
        <position position="1"/>
    </location>
</feature>
<name>A0A699X8D2_TANCI</name>
<protein>
    <submittedName>
        <fullName evidence="2">Uncharacterized protein</fullName>
    </submittedName>
</protein>
<dbReference type="AlphaFoldDB" id="A0A699X8D2"/>
<dbReference type="EMBL" id="BKCJ011789920">
    <property type="protein sequence ID" value="GFD53081.1"/>
    <property type="molecule type" value="Genomic_DNA"/>
</dbReference>
<accession>A0A699X8D2</accession>
<evidence type="ECO:0000256" key="1">
    <source>
        <dbReference type="SAM" id="MobiDB-lite"/>
    </source>
</evidence>
<evidence type="ECO:0000313" key="2">
    <source>
        <dbReference type="EMBL" id="GFD53081.1"/>
    </source>
</evidence>
<comment type="caution">
    <text evidence="2">The sequence shown here is derived from an EMBL/GenBank/DDBJ whole genome shotgun (WGS) entry which is preliminary data.</text>
</comment>
<reference evidence="2" key="1">
    <citation type="journal article" date="2019" name="Sci. Rep.">
        <title>Draft genome of Tanacetum cinerariifolium, the natural source of mosquito coil.</title>
        <authorList>
            <person name="Yamashiro T."/>
            <person name="Shiraishi A."/>
            <person name="Satake H."/>
            <person name="Nakayama K."/>
        </authorList>
    </citation>
    <scope>NUCLEOTIDE SEQUENCE</scope>
</reference>
<organism evidence="2">
    <name type="scientific">Tanacetum cinerariifolium</name>
    <name type="common">Dalmatian daisy</name>
    <name type="synonym">Chrysanthemum cinerariifolium</name>
    <dbReference type="NCBI Taxonomy" id="118510"/>
    <lineage>
        <taxon>Eukaryota</taxon>
        <taxon>Viridiplantae</taxon>
        <taxon>Streptophyta</taxon>
        <taxon>Embryophyta</taxon>
        <taxon>Tracheophyta</taxon>
        <taxon>Spermatophyta</taxon>
        <taxon>Magnoliopsida</taxon>
        <taxon>eudicotyledons</taxon>
        <taxon>Gunneridae</taxon>
        <taxon>Pentapetalae</taxon>
        <taxon>asterids</taxon>
        <taxon>campanulids</taxon>
        <taxon>Asterales</taxon>
        <taxon>Asteraceae</taxon>
        <taxon>Asteroideae</taxon>
        <taxon>Anthemideae</taxon>
        <taxon>Anthemidinae</taxon>
        <taxon>Tanacetum</taxon>
    </lineage>
</organism>